<dbReference type="InterPro" id="IPR006047">
    <property type="entry name" value="GH13_cat_dom"/>
</dbReference>
<evidence type="ECO:0000256" key="4">
    <source>
        <dbReference type="ARBA" id="ARBA00012541"/>
    </source>
</evidence>
<dbReference type="InterPro" id="IPR037439">
    <property type="entry name" value="Branching_enzy"/>
</dbReference>
<dbReference type="SUPFAM" id="SSF81296">
    <property type="entry name" value="E set domains"/>
    <property type="match status" value="1"/>
</dbReference>
<comment type="catalytic activity">
    <reaction evidence="1">
        <text>Transfers a segment of a (1-&gt;4)-alpha-D-glucan chain to a primary hydroxy group in a similar glucan chain.</text>
        <dbReference type="EC" id="2.4.1.18"/>
    </reaction>
</comment>
<evidence type="ECO:0000256" key="7">
    <source>
        <dbReference type="PIRSR" id="PIRSR000463-1"/>
    </source>
</evidence>
<dbReference type="Gene3D" id="2.60.40.1180">
    <property type="entry name" value="Golgi alpha-mannosidase II"/>
    <property type="match status" value="1"/>
</dbReference>
<dbReference type="Gene3D" id="3.20.20.80">
    <property type="entry name" value="Glycosidases"/>
    <property type="match status" value="1"/>
</dbReference>
<dbReference type="PANTHER" id="PTHR43651">
    <property type="entry name" value="1,4-ALPHA-GLUCAN-BRANCHING ENZYME"/>
    <property type="match status" value="1"/>
</dbReference>
<name>A0A1F6TJY0_9PROT</name>
<dbReference type="GO" id="GO:0005978">
    <property type="term" value="P:glycogen biosynthetic process"/>
    <property type="evidence" value="ECO:0007669"/>
    <property type="project" value="InterPro"/>
</dbReference>
<accession>A0A1F6TJY0</accession>
<dbReference type="CDD" id="cd11325">
    <property type="entry name" value="AmyAc_GTHase"/>
    <property type="match status" value="1"/>
</dbReference>
<dbReference type="Proteomes" id="UP000178885">
    <property type="component" value="Unassembled WGS sequence"/>
</dbReference>
<dbReference type="EC" id="2.4.1.18" evidence="4"/>
<reference evidence="9 10" key="1">
    <citation type="journal article" date="2016" name="Nat. Commun.">
        <title>Thousands of microbial genomes shed light on interconnected biogeochemical processes in an aquifer system.</title>
        <authorList>
            <person name="Anantharaman K."/>
            <person name="Brown C.T."/>
            <person name="Hug L.A."/>
            <person name="Sharon I."/>
            <person name="Castelle C.J."/>
            <person name="Probst A.J."/>
            <person name="Thomas B.C."/>
            <person name="Singh A."/>
            <person name="Wilkins M.J."/>
            <person name="Karaoz U."/>
            <person name="Brodie E.L."/>
            <person name="Williams K.H."/>
            <person name="Hubbard S.S."/>
            <person name="Banfield J.F."/>
        </authorList>
    </citation>
    <scope>NUCLEOTIDE SEQUENCE [LARGE SCALE GENOMIC DNA]</scope>
</reference>
<dbReference type="Gene3D" id="2.60.40.10">
    <property type="entry name" value="Immunoglobulins"/>
    <property type="match status" value="1"/>
</dbReference>
<keyword evidence="6" id="KW-0119">Carbohydrate metabolism</keyword>
<dbReference type="STRING" id="1817760.A2151_06870"/>
<evidence type="ECO:0000313" key="9">
    <source>
        <dbReference type="EMBL" id="OGI45388.1"/>
    </source>
</evidence>
<dbReference type="InterPro" id="IPR017853">
    <property type="entry name" value="GH"/>
</dbReference>
<dbReference type="Pfam" id="PF02806">
    <property type="entry name" value="Alpha-amylase_C"/>
    <property type="match status" value="1"/>
</dbReference>
<dbReference type="GO" id="GO:0043169">
    <property type="term" value="F:cation binding"/>
    <property type="evidence" value="ECO:0007669"/>
    <property type="project" value="InterPro"/>
</dbReference>
<evidence type="ECO:0000256" key="3">
    <source>
        <dbReference type="ARBA" id="ARBA00009000"/>
    </source>
</evidence>
<sequence>MPTSQEYIDPPTPMGANLVADGATFRVWAPAARAVYVITDELTASRSPGWAPKEKDLLVRQPDGTWTGFVRGLADGGAYRFWVVGEGSRGFKRDPYARELGTDPAFPDCDCLVRDPRSYPWHDRGFRSPPFNELIVYQFHFGVFYAVDREGRDARRGRRGRFLDLLERIEYLRDLGVNAIQPLPIQEFPSQFSLGYNGTDYFSPEMDYQVEEDRELQRYLGTANRLLGEHGQPPLALADLRPGPNQLKAVVDLCHLNGIAVIFDAVYNHAGGGFDDQSMYFMDRRPWRSNDDSLYFTDRGWAGGLVFAYWNDWVRQLLIDNARFLIEEYHVDGLRYDEVSVIDNHGGWFCCQDLTGTVRYVKPQAIQIAEYWNDARWLAVQPPRAGLGFDAALSDRLRDGIRDAIRQAAYGRDASINLDAVRDGLYRPYGFPAAWCAVQCIENHDLVYADRPAHEWRPRVAALADPSNPRSWYARSRARVAAGLLLTAPGVPQLFMGQEFLEDKNWSDNPKRWGETLIWWDGLARDRAMRDHLACTRDLIRLRRTEPALSSESINAFHAHNENRVIAFHRWVENVGADIVVVASLNESTLWDYRLGFPRPGFWREVFNSDYYDNLPNPQVAGNGGGVVADGGPMHGLPCSAAVAIPANGVVVFAV</sequence>
<evidence type="ECO:0000256" key="1">
    <source>
        <dbReference type="ARBA" id="ARBA00000826"/>
    </source>
</evidence>
<dbReference type="InterPro" id="IPR004193">
    <property type="entry name" value="Glyco_hydro_13_N"/>
</dbReference>
<evidence type="ECO:0000256" key="6">
    <source>
        <dbReference type="ARBA" id="ARBA00023277"/>
    </source>
</evidence>
<proteinExistence type="inferred from homology"/>
<dbReference type="PIRSF" id="PIRSF000463">
    <property type="entry name" value="GlgB"/>
    <property type="match status" value="1"/>
</dbReference>
<dbReference type="GO" id="GO:0003844">
    <property type="term" value="F:1,4-alpha-glucan branching enzyme activity"/>
    <property type="evidence" value="ECO:0007669"/>
    <property type="project" value="UniProtKB-EC"/>
</dbReference>
<evidence type="ECO:0000256" key="5">
    <source>
        <dbReference type="ARBA" id="ARBA00022679"/>
    </source>
</evidence>
<feature type="active site" description="Proton donor" evidence="7">
    <location>
        <position position="370"/>
    </location>
</feature>
<dbReference type="PANTHER" id="PTHR43651:SF11">
    <property type="entry name" value="MALTO-OLIGOSYLTREHALOSE TREHALOHYDROLASE"/>
    <property type="match status" value="1"/>
</dbReference>
<dbReference type="InterPro" id="IPR013780">
    <property type="entry name" value="Glyco_hydro_b"/>
</dbReference>
<comment type="similarity">
    <text evidence="3">Belongs to the glycosyl hydrolase 13 family. GlgB subfamily.</text>
</comment>
<dbReference type="SUPFAM" id="SSF51011">
    <property type="entry name" value="Glycosyl hydrolase domain"/>
    <property type="match status" value="1"/>
</dbReference>
<dbReference type="SMART" id="SM00642">
    <property type="entry name" value="Aamy"/>
    <property type="match status" value="1"/>
</dbReference>
<dbReference type="SUPFAM" id="SSF51445">
    <property type="entry name" value="(Trans)glycosidases"/>
    <property type="match status" value="1"/>
</dbReference>
<protein>
    <recommendedName>
        <fullName evidence="4">1,4-alpha-glucan branching enzyme</fullName>
        <ecNumber evidence="4">2.4.1.18</ecNumber>
    </recommendedName>
</protein>
<organism evidence="9 10">
    <name type="scientific">Candidatus Muproteobacteria bacterium RBG_16_65_34</name>
    <dbReference type="NCBI Taxonomy" id="1817760"/>
    <lineage>
        <taxon>Bacteria</taxon>
        <taxon>Pseudomonadati</taxon>
        <taxon>Pseudomonadota</taxon>
        <taxon>Candidatus Muproteobacteria</taxon>
    </lineage>
</organism>
<dbReference type="InterPro" id="IPR013783">
    <property type="entry name" value="Ig-like_fold"/>
</dbReference>
<feature type="active site" description="Nucleophile" evidence="7">
    <location>
        <position position="337"/>
    </location>
</feature>
<dbReference type="EMBL" id="MFSU01000108">
    <property type="protein sequence ID" value="OGI45388.1"/>
    <property type="molecule type" value="Genomic_DNA"/>
</dbReference>
<gene>
    <name evidence="9" type="ORF">A2151_06870</name>
</gene>
<evidence type="ECO:0000259" key="8">
    <source>
        <dbReference type="SMART" id="SM00642"/>
    </source>
</evidence>
<dbReference type="InterPro" id="IPR006048">
    <property type="entry name" value="A-amylase/branching_C"/>
</dbReference>
<dbReference type="GO" id="GO:0004553">
    <property type="term" value="F:hydrolase activity, hydrolyzing O-glycosyl compounds"/>
    <property type="evidence" value="ECO:0007669"/>
    <property type="project" value="InterPro"/>
</dbReference>
<keyword evidence="5" id="KW-0808">Transferase</keyword>
<dbReference type="AlphaFoldDB" id="A0A1F6TJY0"/>
<dbReference type="Pfam" id="PF02922">
    <property type="entry name" value="CBM_48"/>
    <property type="match status" value="1"/>
</dbReference>
<comment type="caution">
    <text evidence="9">The sequence shown here is derived from an EMBL/GenBank/DDBJ whole genome shotgun (WGS) entry which is preliminary data.</text>
</comment>
<dbReference type="InterPro" id="IPR014756">
    <property type="entry name" value="Ig_E-set"/>
</dbReference>
<comment type="function">
    <text evidence="2">Catalyzes the formation of the alpha-1,6-glucosidic linkages in glycogen by scission of a 1,4-alpha-linked oligosaccharide from growing alpha-1,4-glucan chains and the subsequent attachment of the oligosaccharide to the alpha-1,6 position.</text>
</comment>
<feature type="domain" description="Glycosyl hydrolase family 13 catalytic" evidence="8">
    <location>
        <begin position="138"/>
        <end position="527"/>
    </location>
</feature>
<evidence type="ECO:0000256" key="2">
    <source>
        <dbReference type="ARBA" id="ARBA00002953"/>
    </source>
</evidence>
<evidence type="ECO:0000313" key="10">
    <source>
        <dbReference type="Proteomes" id="UP000178885"/>
    </source>
</evidence>